<evidence type="ECO:0000256" key="9">
    <source>
        <dbReference type="ARBA" id="ARBA00023152"/>
    </source>
</evidence>
<proteinExistence type="inferred from homology"/>
<keyword evidence="7 12" id="KW-0479">Metal-binding</keyword>
<keyword evidence="5 12" id="KW-0963">Cytoplasm</keyword>
<dbReference type="PANTHER" id="PTHR11902:SF1">
    <property type="entry name" value="ENOLASE"/>
    <property type="match status" value="1"/>
</dbReference>
<feature type="binding site" evidence="14">
    <location>
        <position position="288"/>
    </location>
    <ligand>
        <name>substrate</name>
    </ligand>
</feature>
<dbReference type="FunFam" id="3.30.390.10:FF:000001">
    <property type="entry name" value="Enolase"/>
    <property type="match status" value="1"/>
</dbReference>
<evidence type="ECO:0000259" key="16">
    <source>
        <dbReference type="SMART" id="SM01192"/>
    </source>
</evidence>
<feature type="domain" description="Enolase C-terminal TIM barrel" evidence="16">
    <location>
        <begin position="138"/>
        <end position="427"/>
    </location>
</feature>
<dbReference type="RefSeq" id="WP_106481369.1">
    <property type="nucleotide sequence ID" value="NZ_CP032819.1"/>
</dbReference>
<dbReference type="OrthoDB" id="9804716at2"/>
<comment type="cofactor">
    <cofactor evidence="15">
        <name>Mg(2+)</name>
        <dbReference type="ChEBI" id="CHEBI:18420"/>
    </cofactor>
    <text evidence="15">Mg(2+) is required for catalysis and for stabilizing the dimer.</text>
</comment>
<organism evidence="18 19">
    <name type="scientific">Butyricimonas faecalis</name>
    <dbReference type="NCBI Taxonomy" id="2093856"/>
    <lineage>
        <taxon>Bacteria</taxon>
        <taxon>Pseudomonadati</taxon>
        <taxon>Bacteroidota</taxon>
        <taxon>Bacteroidia</taxon>
        <taxon>Bacteroidales</taxon>
        <taxon>Odoribacteraceae</taxon>
        <taxon>Butyricimonas</taxon>
    </lineage>
</organism>
<dbReference type="Pfam" id="PF00113">
    <property type="entry name" value="Enolase_C"/>
    <property type="match status" value="1"/>
</dbReference>
<feature type="binding site" evidence="12">
    <location>
        <position position="369"/>
    </location>
    <ligand>
        <name>(2R)-2-phosphoglycerate</name>
        <dbReference type="ChEBI" id="CHEBI:58289"/>
    </ligand>
</feature>
<feature type="domain" description="Enolase N-terminal" evidence="17">
    <location>
        <begin position="3"/>
        <end position="133"/>
    </location>
</feature>
<protein>
    <recommendedName>
        <fullName evidence="4 12">Enolase</fullName>
        <ecNumber evidence="3 12">4.2.1.11</ecNumber>
    </recommendedName>
    <alternativeName>
        <fullName evidence="12">2-phospho-D-glycerate hydro-lyase</fullName>
    </alternativeName>
    <alternativeName>
        <fullName evidence="12">2-phosphoglycerate dehydratase</fullName>
    </alternativeName>
</protein>
<feature type="binding site" evidence="12">
    <location>
        <position position="162"/>
    </location>
    <ligand>
        <name>(2R)-2-phosphoglycerate</name>
        <dbReference type="ChEBI" id="CHEBI:58289"/>
    </ligand>
</feature>
<feature type="binding site" evidence="12">
    <location>
        <position position="340"/>
    </location>
    <ligand>
        <name>(2R)-2-phosphoglycerate</name>
        <dbReference type="ChEBI" id="CHEBI:58289"/>
    </ligand>
</feature>
<feature type="binding site" evidence="14">
    <location>
        <position position="154"/>
    </location>
    <ligand>
        <name>substrate</name>
    </ligand>
</feature>
<dbReference type="GO" id="GO:0000015">
    <property type="term" value="C:phosphopyruvate hydratase complex"/>
    <property type="evidence" value="ECO:0007669"/>
    <property type="project" value="InterPro"/>
</dbReference>
<dbReference type="EMBL" id="CP032819">
    <property type="protein sequence ID" value="AZS30727.1"/>
    <property type="molecule type" value="Genomic_DNA"/>
</dbReference>
<dbReference type="GO" id="GO:0009986">
    <property type="term" value="C:cell surface"/>
    <property type="evidence" value="ECO:0007669"/>
    <property type="project" value="UniProtKB-SubCell"/>
</dbReference>
<keyword evidence="9 12" id="KW-0324">Glycolysis</keyword>
<comment type="cofactor">
    <cofactor evidence="12">
        <name>Mg(2+)</name>
        <dbReference type="ChEBI" id="CHEBI:18420"/>
    </cofactor>
    <text evidence="12">Binds a second Mg(2+) ion via substrate during catalysis.</text>
</comment>
<comment type="function">
    <text evidence="11 12">Catalyzes the reversible conversion of 2-phosphoglycerate (2-PG) into phosphoenolpyruvate (PEP). It is essential for the degradation of carbohydrates via glycolysis.</text>
</comment>
<evidence type="ECO:0000256" key="3">
    <source>
        <dbReference type="ARBA" id="ARBA00012058"/>
    </source>
</evidence>
<feature type="binding site" evidence="14">
    <location>
        <begin position="367"/>
        <end position="370"/>
    </location>
    <ligand>
        <name>substrate</name>
    </ligand>
</feature>
<comment type="subcellular location">
    <subcellularLocation>
        <location evidence="12">Cytoplasm</location>
    </subcellularLocation>
    <subcellularLocation>
        <location evidence="12">Secreted</location>
    </subcellularLocation>
    <subcellularLocation>
        <location evidence="12">Cell surface</location>
    </subcellularLocation>
    <text evidence="12">Fractions of enolase are present in both the cytoplasm and on the cell surface.</text>
</comment>
<accession>A0A3Q9ITT1</accession>
<dbReference type="HAMAP" id="MF_00318">
    <property type="entry name" value="Enolase"/>
    <property type="match status" value="1"/>
</dbReference>
<dbReference type="SUPFAM" id="SSF54826">
    <property type="entry name" value="Enolase N-terminal domain-like"/>
    <property type="match status" value="1"/>
</dbReference>
<feature type="binding site" evidence="12 15">
    <location>
        <position position="288"/>
    </location>
    <ligand>
        <name>Mg(2+)</name>
        <dbReference type="ChEBI" id="CHEBI:18420"/>
    </ligand>
</feature>
<evidence type="ECO:0000256" key="13">
    <source>
        <dbReference type="PIRSR" id="PIRSR001400-1"/>
    </source>
</evidence>
<dbReference type="Proteomes" id="UP000270673">
    <property type="component" value="Chromosome"/>
</dbReference>
<feature type="binding site" evidence="12">
    <location>
        <position position="391"/>
    </location>
    <ligand>
        <name>(2R)-2-phosphoglycerate</name>
        <dbReference type="ChEBI" id="CHEBI:58289"/>
    </ligand>
</feature>
<feature type="binding site" evidence="14">
    <location>
        <position position="315"/>
    </location>
    <ligand>
        <name>substrate</name>
    </ligand>
</feature>
<dbReference type="Pfam" id="PF03952">
    <property type="entry name" value="Enolase_N"/>
    <property type="match status" value="1"/>
</dbReference>
<dbReference type="PROSITE" id="PS00164">
    <property type="entry name" value="ENOLASE"/>
    <property type="match status" value="1"/>
</dbReference>
<evidence type="ECO:0000256" key="12">
    <source>
        <dbReference type="HAMAP-Rule" id="MF_00318"/>
    </source>
</evidence>
<evidence type="ECO:0000256" key="11">
    <source>
        <dbReference type="ARBA" id="ARBA00045763"/>
    </source>
</evidence>
<dbReference type="SFLD" id="SFLDG00178">
    <property type="entry name" value="enolase"/>
    <property type="match status" value="1"/>
</dbReference>
<keyword evidence="8 12" id="KW-0460">Magnesium</keyword>
<dbReference type="InterPro" id="IPR020811">
    <property type="entry name" value="Enolase_N"/>
</dbReference>
<evidence type="ECO:0000256" key="8">
    <source>
        <dbReference type="ARBA" id="ARBA00022842"/>
    </source>
</evidence>
<feature type="binding site" evidence="12 15">
    <location>
        <position position="241"/>
    </location>
    <ligand>
        <name>Mg(2+)</name>
        <dbReference type="ChEBI" id="CHEBI:18420"/>
    </ligand>
</feature>
<dbReference type="InterPro" id="IPR029017">
    <property type="entry name" value="Enolase-like_N"/>
</dbReference>
<dbReference type="NCBIfam" id="TIGR01060">
    <property type="entry name" value="eno"/>
    <property type="match status" value="1"/>
</dbReference>
<comment type="catalytic activity">
    <reaction evidence="12">
        <text>(2R)-2-phosphoglycerate = phosphoenolpyruvate + H2O</text>
        <dbReference type="Rhea" id="RHEA:10164"/>
        <dbReference type="ChEBI" id="CHEBI:15377"/>
        <dbReference type="ChEBI" id="CHEBI:58289"/>
        <dbReference type="ChEBI" id="CHEBI:58702"/>
        <dbReference type="EC" id="4.2.1.11"/>
    </reaction>
</comment>
<evidence type="ECO:0000256" key="2">
    <source>
        <dbReference type="ARBA" id="ARBA00009604"/>
    </source>
</evidence>
<dbReference type="InterPro" id="IPR000941">
    <property type="entry name" value="Enolase"/>
</dbReference>
<dbReference type="InterPro" id="IPR036849">
    <property type="entry name" value="Enolase-like_C_sf"/>
</dbReference>
<dbReference type="KEGG" id="buy:D8S85_15000"/>
<evidence type="ECO:0000313" key="19">
    <source>
        <dbReference type="Proteomes" id="UP000270673"/>
    </source>
</evidence>
<dbReference type="SUPFAM" id="SSF51604">
    <property type="entry name" value="Enolase C-terminal domain-like"/>
    <property type="match status" value="1"/>
</dbReference>
<dbReference type="InterPro" id="IPR020809">
    <property type="entry name" value="Enolase_CS"/>
</dbReference>
<dbReference type="PIRSF" id="PIRSF001400">
    <property type="entry name" value="Enolase"/>
    <property type="match status" value="1"/>
</dbReference>
<evidence type="ECO:0000256" key="14">
    <source>
        <dbReference type="PIRSR" id="PIRSR001400-2"/>
    </source>
</evidence>
<feature type="active site" description="Proton acceptor" evidence="12 13">
    <location>
        <position position="340"/>
    </location>
</feature>
<evidence type="ECO:0000256" key="15">
    <source>
        <dbReference type="PIRSR" id="PIRSR001400-3"/>
    </source>
</evidence>
<feature type="binding site" evidence="14">
    <location>
        <position position="391"/>
    </location>
    <ligand>
        <name>substrate</name>
    </ligand>
</feature>
<comment type="pathway">
    <text evidence="1 12">Carbohydrate degradation; glycolysis; pyruvate from D-glyceraldehyde 3-phosphate: step 4/5.</text>
</comment>
<dbReference type="FunFam" id="3.20.20.120:FF:000001">
    <property type="entry name" value="Enolase"/>
    <property type="match status" value="1"/>
</dbReference>
<feature type="active site" description="Proton donor" evidence="12 13">
    <location>
        <position position="204"/>
    </location>
</feature>
<dbReference type="Gene3D" id="3.20.20.120">
    <property type="entry name" value="Enolase-like C-terminal domain"/>
    <property type="match status" value="1"/>
</dbReference>
<dbReference type="SFLD" id="SFLDS00001">
    <property type="entry name" value="Enolase"/>
    <property type="match status" value="1"/>
</dbReference>
<feature type="binding site" evidence="14">
    <location>
        <position position="163"/>
    </location>
    <ligand>
        <name>substrate</name>
    </ligand>
</feature>
<dbReference type="GO" id="GO:0005576">
    <property type="term" value="C:extracellular region"/>
    <property type="evidence" value="ECO:0007669"/>
    <property type="project" value="UniProtKB-SubCell"/>
</dbReference>
<evidence type="ECO:0000256" key="4">
    <source>
        <dbReference type="ARBA" id="ARBA00017068"/>
    </source>
</evidence>
<keyword evidence="6 12" id="KW-0964">Secreted</keyword>
<gene>
    <name evidence="12" type="primary">eno</name>
    <name evidence="18" type="ORF">D8S85_15000</name>
</gene>
<evidence type="ECO:0000256" key="7">
    <source>
        <dbReference type="ARBA" id="ARBA00022723"/>
    </source>
</evidence>
<name>A0A3Q9ITT1_9BACT</name>
<reference evidence="18 19" key="1">
    <citation type="submission" date="2018-10" db="EMBL/GenBank/DDBJ databases">
        <title>Butyricimonas faecalis sp. nov., isolated from human faeces and emended description of the genus Butyricimonas.</title>
        <authorList>
            <person name="Le Roy T."/>
            <person name="Van der Smissen P."/>
            <person name="Paquot A."/>
            <person name="Delzenne N."/>
            <person name="Muccioli G."/>
            <person name="Collet J.-F."/>
            <person name="Cani P.D."/>
        </authorList>
    </citation>
    <scope>NUCLEOTIDE SEQUENCE [LARGE SCALE GENOMIC DNA]</scope>
    <source>
        <strain evidence="18 19">H184</strain>
    </source>
</reference>
<evidence type="ECO:0000256" key="1">
    <source>
        <dbReference type="ARBA" id="ARBA00005031"/>
    </source>
</evidence>
<dbReference type="SFLD" id="SFLDF00002">
    <property type="entry name" value="enolase"/>
    <property type="match status" value="1"/>
</dbReference>
<dbReference type="PRINTS" id="PR00148">
    <property type="entry name" value="ENOLASE"/>
</dbReference>
<dbReference type="SMART" id="SM01193">
    <property type="entry name" value="Enolase_N"/>
    <property type="match status" value="1"/>
</dbReference>
<evidence type="ECO:0000259" key="17">
    <source>
        <dbReference type="SMART" id="SM01193"/>
    </source>
</evidence>
<dbReference type="GO" id="GO:0004634">
    <property type="term" value="F:phosphopyruvate hydratase activity"/>
    <property type="evidence" value="ECO:0007669"/>
    <property type="project" value="UniProtKB-UniRule"/>
</dbReference>
<feature type="binding site" evidence="12">
    <location>
        <position position="370"/>
    </location>
    <ligand>
        <name>(2R)-2-phosphoglycerate</name>
        <dbReference type="ChEBI" id="CHEBI:58289"/>
    </ligand>
</feature>
<dbReference type="Gene3D" id="3.30.390.10">
    <property type="entry name" value="Enolase-like, N-terminal domain"/>
    <property type="match status" value="1"/>
</dbReference>
<keyword evidence="18" id="KW-0670">Pyruvate</keyword>
<dbReference type="AlphaFoldDB" id="A0A3Q9ITT1"/>
<dbReference type="EC" id="4.2.1.11" evidence="3 12"/>
<dbReference type="SMART" id="SM01192">
    <property type="entry name" value="Enolase_C"/>
    <property type="match status" value="1"/>
</dbReference>
<dbReference type="PANTHER" id="PTHR11902">
    <property type="entry name" value="ENOLASE"/>
    <property type="match status" value="1"/>
</dbReference>
<keyword evidence="10 12" id="KW-0456">Lyase</keyword>
<dbReference type="GO" id="GO:0000287">
    <property type="term" value="F:magnesium ion binding"/>
    <property type="evidence" value="ECO:0007669"/>
    <property type="project" value="UniProtKB-UniRule"/>
</dbReference>
<comment type="similarity">
    <text evidence="2 12">Belongs to the enolase family.</text>
</comment>
<dbReference type="GO" id="GO:0006096">
    <property type="term" value="P:glycolytic process"/>
    <property type="evidence" value="ECO:0007669"/>
    <property type="project" value="UniProtKB-UniRule"/>
</dbReference>
<evidence type="ECO:0000256" key="6">
    <source>
        <dbReference type="ARBA" id="ARBA00022525"/>
    </source>
</evidence>
<keyword evidence="19" id="KW-1185">Reference proteome</keyword>
<evidence type="ECO:0000256" key="10">
    <source>
        <dbReference type="ARBA" id="ARBA00023239"/>
    </source>
</evidence>
<dbReference type="CDD" id="cd03313">
    <property type="entry name" value="enolase"/>
    <property type="match status" value="1"/>
</dbReference>
<dbReference type="InterPro" id="IPR020810">
    <property type="entry name" value="Enolase_C"/>
</dbReference>
<dbReference type="UniPathway" id="UPA00109">
    <property type="reaction ID" value="UER00187"/>
</dbReference>
<feature type="binding site" evidence="12 15">
    <location>
        <position position="315"/>
    </location>
    <ligand>
        <name>Mg(2+)</name>
        <dbReference type="ChEBI" id="CHEBI:18420"/>
    </ligand>
</feature>
<evidence type="ECO:0000313" key="18">
    <source>
        <dbReference type="EMBL" id="AZS30727.1"/>
    </source>
</evidence>
<sequence length="427" mass="45926">MYITEVIGREVLDSRGNPTVEVDVILECGAMGRAAVPSGASTGEHEALELRDGDKKRYGGKGVTKAVNNVNTVIADALLGMNVTDQVGIDRILLELDGTPTKSNLGANALLGVSLACAKAAANALEMPLYRYIGGVNAKVLPVPMMNIINGGSHSDAPIAFQEFMIRPVGAESFREALRMGAEVFHSLKKVLHDRGLSTAVGDEGGFAPALKGTEDALESIIKAIETAGYKAGEDVMIGLDCASSEFYKDGIYDYSKFEGATGAKRSSAEQVAYLEELISRYPIDSIEDGMSENDWEGWQLLTQRIGNRCQLVGDDLFVTNVQYLKKGIEMGCANSILIKVNQIGTLTETLDAIDMAHRAGYTSVTSHRSGETEDATIADIAVATNSGQIKTGSLSRSDRMAKYNQLLRIEEELGDNAQFYGRKFCK</sequence>
<evidence type="ECO:0000256" key="5">
    <source>
        <dbReference type="ARBA" id="ARBA00022490"/>
    </source>
</evidence>